<evidence type="ECO:0000313" key="2">
    <source>
        <dbReference type="EMBL" id="KAF0331187.1"/>
    </source>
</evidence>
<reference evidence="2 3" key="1">
    <citation type="submission" date="2019-12" db="EMBL/GenBank/DDBJ databases">
        <title>A genome sequence resource for the geographically widespread anthracnose pathogen Colletotrichum asianum.</title>
        <authorList>
            <person name="Meng Y."/>
        </authorList>
    </citation>
    <scope>NUCLEOTIDE SEQUENCE [LARGE SCALE GENOMIC DNA]</scope>
    <source>
        <strain evidence="2 3">ICMP 18580</strain>
    </source>
</reference>
<name>A0A8H3WUF8_9PEZI</name>
<organism evidence="2 3">
    <name type="scientific">Colletotrichum asianum</name>
    <dbReference type="NCBI Taxonomy" id="702518"/>
    <lineage>
        <taxon>Eukaryota</taxon>
        <taxon>Fungi</taxon>
        <taxon>Dikarya</taxon>
        <taxon>Ascomycota</taxon>
        <taxon>Pezizomycotina</taxon>
        <taxon>Sordariomycetes</taxon>
        <taxon>Hypocreomycetidae</taxon>
        <taxon>Glomerellales</taxon>
        <taxon>Glomerellaceae</taxon>
        <taxon>Colletotrichum</taxon>
        <taxon>Colletotrichum gloeosporioides species complex</taxon>
    </lineage>
</organism>
<keyword evidence="3" id="KW-1185">Reference proteome</keyword>
<dbReference type="OrthoDB" id="4834270at2759"/>
<dbReference type="Proteomes" id="UP000434172">
    <property type="component" value="Unassembled WGS sequence"/>
</dbReference>
<gene>
    <name evidence="2" type="ORF">GQ607_001495</name>
</gene>
<comment type="caution">
    <text evidence="2">The sequence shown here is derived from an EMBL/GenBank/DDBJ whole genome shotgun (WGS) entry which is preliminary data.</text>
</comment>
<accession>A0A8H3WUF8</accession>
<feature type="chain" id="PRO_5034954264" evidence="1">
    <location>
        <begin position="19"/>
        <end position="82"/>
    </location>
</feature>
<dbReference type="EMBL" id="WOWK01000004">
    <property type="protein sequence ID" value="KAF0331187.1"/>
    <property type="molecule type" value="Genomic_DNA"/>
</dbReference>
<protein>
    <submittedName>
        <fullName evidence="2">Uncharacterized protein</fullName>
    </submittedName>
</protein>
<feature type="signal peptide" evidence="1">
    <location>
        <begin position="1"/>
        <end position="18"/>
    </location>
</feature>
<evidence type="ECO:0000313" key="3">
    <source>
        <dbReference type="Proteomes" id="UP000434172"/>
    </source>
</evidence>
<sequence>MQFFTQILLLACATTGLASVAQSPNGMLNVIETRQMQCIKSNCGGVGAACAGAWCCVRYNSDGCKCIAPGDISEQGESCPRA</sequence>
<evidence type="ECO:0000256" key="1">
    <source>
        <dbReference type="SAM" id="SignalP"/>
    </source>
</evidence>
<proteinExistence type="predicted"/>
<keyword evidence="1" id="KW-0732">Signal</keyword>
<dbReference type="AlphaFoldDB" id="A0A8H3WUF8"/>